<proteinExistence type="predicted"/>
<dbReference type="GO" id="GO:0004180">
    <property type="term" value="F:carboxypeptidase activity"/>
    <property type="evidence" value="ECO:0007669"/>
    <property type="project" value="UniProtKB-KW"/>
</dbReference>
<keyword evidence="2" id="KW-0121">Carboxypeptidase</keyword>
<dbReference type="PANTHER" id="PTHR34385">
    <property type="entry name" value="D-ALANYL-D-ALANINE CARBOXYPEPTIDASE"/>
    <property type="match status" value="1"/>
</dbReference>
<evidence type="ECO:0000313" key="2">
    <source>
        <dbReference type="EMBL" id="RNB82197.1"/>
    </source>
</evidence>
<gene>
    <name evidence="2" type="ORF">EDM58_06270</name>
</gene>
<dbReference type="Gene3D" id="3.30.1380.10">
    <property type="match status" value="1"/>
</dbReference>
<evidence type="ECO:0000313" key="3">
    <source>
        <dbReference type="Proteomes" id="UP000281915"/>
    </source>
</evidence>
<dbReference type="RefSeq" id="WP_122912586.1">
    <property type="nucleotide sequence ID" value="NZ_RHHT01000010.1"/>
</dbReference>
<dbReference type="InterPro" id="IPR009045">
    <property type="entry name" value="Zn_M74/Hedgehog-like"/>
</dbReference>
<sequence>MRVVFLNSKSIHEGNLVLVNRHHPLRQVIDPDKLVPVDEKHTAILLHSEAQTMLSRLLTLLDAKEGIVPVSGYRSLQEQETIFQDSLKENGEEFTLKYVALPNCSEHQTGLAIDLAENKADIDFIRPDFPYSGICQEFRMEAAKFGFIERYQAGKEAVTGIAWEPWHFRYIGYPHSAIMQQNQFSLEEYITYLKDFPEHGQHLLFEDEGQTAEIFYIRAQESSVTTVSLPDELPYQLSGNNADGWVCTLWRK</sequence>
<reference evidence="2 3" key="1">
    <citation type="submission" date="2018-10" db="EMBL/GenBank/DDBJ databases">
        <title>Phylogenomics of Brevibacillus.</title>
        <authorList>
            <person name="Dunlap C."/>
        </authorList>
    </citation>
    <scope>NUCLEOTIDE SEQUENCE [LARGE SCALE GENOMIC DNA]</scope>
    <source>
        <strain evidence="2 3">JCM 15085</strain>
    </source>
</reference>
<dbReference type="Gene3D" id="3.30.200.180">
    <property type="match status" value="1"/>
</dbReference>
<dbReference type="CDD" id="cd14849">
    <property type="entry name" value="DD-dipeptidase_VanXYc"/>
    <property type="match status" value="1"/>
</dbReference>
<comment type="caution">
    <text evidence="2">The sequence shown here is derived from an EMBL/GenBank/DDBJ whole genome shotgun (WGS) entry which is preliminary data.</text>
</comment>
<dbReference type="EMBL" id="RHHT01000010">
    <property type="protein sequence ID" value="RNB82197.1"/>
    <property type="molecule type" value="Genomic_DNA"/>
</dbReference>
<name>A0A3M8D416_9BACL</name>
<keyword evidence="2" id="KW-0645">Protease</keyword>
<keyword evidence="2" id="KW-0378">Hydrolase</keyword>
<accession>A0A3M8D416</accession>
<feature type="domain" description="D-alanyl-D-alanine carboxypeptidase-like core" evidence="1">
    <location>
        <begin position="45"/>
        <end position="172"/>
    </location>
</feature>
<evidence type="ECO:0000259" key="1">
    <source>
        <dbReference type="Pfam" id="PF02557"/>
    </source>
</evidence>
<dbReference type="InterPro" id="IPR052179">
    <property type="entry name" value="DD-CPase-like"/>
</dbReference>
<dbReference type="Proteomes" id="UP000281915">
    <property type="component" value="Unassembled WGS sequence"/>
</dbReference>
<dbReference type="GO" id="GO:0006508">
    <property type="term" value="P:proteolysis"/>
    <property type="evidence" value="ECO:0007669"/>
    <property type="project" value="InterPro"/>
</dbReference>
<organism evidence="2 3">
    <name type="scientific">Brevibacillus panacihumi</name>
    <dbReference type="NCBI Taxonomy" id="497735"/>
    <lineage>
        <taxon>Bacteria</taxon>
        <taxon>Bacillati</taxon>
        <taxon>Bacillota</taxon>
        <taxon>Bacilli</taxon>
        <taxon>Bacillales</taxon>
        <taxon>Paenibacillaceae</taxon>
        <taxon>Brevibacillus</taxon>
    </lineage>
</organism>
<dbReference type="SUPFAM" id="SSF55166">
    <property type="entry name" value="Hedgehog/DD-peptidase"/>
    <property type="match status" value="1"/>
</dbReference>
<dbReference type="Pfam" id="PF02557">
    <property type="entry name" value="VanY"/>
    <property type="match status" value="1"/>
</dbReference>
<dbReference type="InterPro" id="IPR003709">
    <property type="entry name" value="VanY-like_core_dom"/>
</dbReference>
<dbReference type="PANTHER" id="PTHR34385:SF1">
    <property type="entry name" value="PEPTIDOGLYCAN L-ALANYL-D-GLUTAMATE ENDOPEPTIDASE CWLK"/>
    <property type="match status" value="1"/>
</dbReference>
<dbReference type="AlphaFoldDB" id="A0A3M8D416"/>
<protein>
    <submittedName>
        <fullName evidence="2">D-alanyl-D-alanine carboxypeptidase family protein</fullName>
    </submittedName>
</protein>